<dbReference type="InterPro" id="IPR031755">
    <property type="entry name" value="Inhibitor_I66"/>
</dbReference>
<dbReference type="Proteomes" id="UP001221413">
    <property type="component" value="Unassembled WGS sequence"/>
</dbReference>
<evidence type="ECO:0000313" key="1">
    <source>
        <dbReference type="EMBL" id="KAJ6259577.1"/>
    </source>
</evidence>
<evidence type="ECO:0000313" key="2">
    <source>
        <dbReference type="Proteomes" id="UP001221413"/>
    </source>
</evidence>
<keyword evidence="2" id="KW-1185">Reference proteome</keyword>
<reference evidence="1" key="1">
    <citation type="submission" date="2023-01" db="EMBL/GenBank/DDBJ databases">
        <title>The chitinases involved in constricting ring structure development in the nematode-trapping fungus Drechslerella dactyloides.</title>
        <authorList>
            <person name="Wang R."/>
            <person name="Zhang L."/>
            <person name="Tang P."/>
            <person name="Li S."/>
            <person name="Liang L."/>
        </authorList>
    </citation>
    <scope>NUCLEOTIDE SEQUENCE</scope>
    <source>
        <strain evidence="1">YMF1.00031</strain>
    </source>
</reference>
<dbReference type="Pfam" id="PF16850">
    <property type="entry name" value="Inhibitor_I66"/>
    <property type="match status" value="1"/>
</dbReference>
<name>A0AAD6IWD2_DREDA</name>
<dbReference type="EMBL" id="JAQGDS010000006">
    <property type="protein sequence ID" value="KAJ6259577.1"/>
    <property type="molecule type" value="Genomic_DNA"/>
</dbReference>
<proteinExistence type="predicted"/>
<organism evidence="1 2">
    <name type="scientific">Drechslerella dactyloides</name>
    <name type="common">Nematode-trapping fungus</name>
    <name type="synonym">Arthrobotrys dactyloides</name>
    <dbReference type="NCBI Taxonomy" id="74499"/>
    <lineage>
        <taxon>Eukaryota</taxon>
        <taxon>Fungi</taxon>
        <taxon>Dikarya</taxon>
        <taxon>Ascomycota</taxon>
        <taxon>Pezizomycotina</taxon>
        <taxon>Orbiliomycetes</taxon>
        <taxon>Orbiliales</taxon>
        <taxon>Orbiliaceae</taxon>
        <taxon>Drechslerella</taxon>
    </lineage>
</organism>
<protein>
    <submittedName>
        <fullName evidence="1">Uncharacterized protein</fullName>
    </submittedName>
</protein>
<dbReference type="AlphaFoldDB" id="A0AAD6IWD2"/>
<dbReference type="Gene3D" id="2.80.10.50">
    <property type="match status" value="1"/>
</dbReference>
<gene>
    <name evidence="1" type="ORF">Dda_5215</name>
</gene>
<comment type="caution">
    <text evidence="1">The sequence shown here is derived from an EMBL/GenBank/DDBJ whole genome shotgun (WGS) entry which is preliminary data.</text>
</comment>
<accession>A0AAD6IWD2</accession>
<dbReference type="GO" id="GO:0004867">
    <property type="term" value="F:serine-type endopeptidase inhibitor activity"/>
    <property type="evidence" value="ECO:0007669"/>
    <property type="project" value="InterPro"/>
</dbReference>
<sequence length="157" mass="17540">MLGPGQYLIKSKGPTDTLLGHHMDSMDMFPVPKPVLSVPESEGPPEIWRLEPVISPDAPPGTVFRIFAQQNYTGIENGEVVIWGIPGQRPQMWTLMPQPGVEDVFSVVATDTMEAWTLDPENRESQGSPTSKISVRPWMEAIGGDRTQLFEFIRTEY</sequence>